<evidence type="ECO:0000256" key="4">
    <source>
        <dbReference type="ARBA" id="ARBA00022989"/>
    </source>
</evidence>
<feature type="transmembrane region" description="Helical" evidence="7">
    <location>
        <begin position="435"/>
        <end position="454"/>
    </location>
</feature>
<dbReference type="Pfam" id="PF12832">
    <property type="entry name" value="MFS_1_like"/>
    <property type="match status" value="1"/>
</dbReference>
<keyword evidence="3 7" id="KW-0812">Transmembrane</keyword>
<feature type="transmembrane region" description="Helical" evidence="7">
    <location>
        <begin position="179"/>
        <end position="201"/>
    </location>
</feature>
<accession>A0A7M6DRC5</accession>
<dbReference type="GeneID" id="136811740"/>
<evidence type="ECO:0000313" key="10">
    <source>
        <dbReference type="Proteomes" id="UP000594262"/>
    </source>
</evidence>
<feature type="transmembrane region" description="Helical" evidence="7">
    <location>
        <begin position="222"/>
        <end position="245"/>
    </location>
</feature>
<feature type="transmembrane region" description="Helical" evidence="7">
    <location>
        <begin position="398"/>
        <end position="415"/>
    </location>
</feature>
<evidence type="ECO:0000256" key="2">
    <source>
        <dbReference type="ARBA" id="ARBA00005241"/>
    </source>
</evidence>
<dbReference type="InterPro" id="IPR036259">
    <property type="entry name" value="MFS_trans_sf"/>
</dbReference>
<evidence type="ECO:0000256" key="6">
    <source>
        <dbReference type="SAM" id="MobiDB-lite"/>
    </source>
</evidence>
<feature type="region of interest" description="Disordered" evidence="6">
    <location>
        <begin position="556"/>
        <end position="575"/>
    </location>
</feature>
<dbReference type="InterPro" id="IPR024989">
    <property type="entry name" value="MFS_assoc_dom"/>
</dbReference>
<reference evidence="9" key="1">
    <citation type="submission" date="2021-01" db="UniProtKB">
        <authorList>
            <consortium name="EnsemblMetazoa"/>
        </authorList>
    </citation>
    <scope>IDENTIFICATION</scope>
</reference>
<dbReference type="OrthoDB" id="5989317at2759"/>
<dbReference type="InterPro" id="IPR051717">
    <property type="entry name" value="MFS_MFSD6"/>
</dbReference>
<evidence type="ECO:0000256" key="5">
    <source>
        <dbReference type="ARBA" id="ARBA00023136"/>
    </source>
</evidence>
<dbReference type="AlphaFoldDB" id="A0A7M6DRC5"/>
<feature type="transmembrane region" description="Helical" evidence="7">
    <location>
        <begin position="460"/>
        <end position="481"/>
    </location>
</feature>
<dbReference type="Proteomes" id="UP000594262">
    <property type="component" value="Unplaced"/>
</dbReference>
<feature type="transmembrane region" description="Helical" evidence="7">
    <location>
        <begin position="295"/>
        <end position="316"/>
    </location>
</feature>
<dbReference type="Gene3D" id="1.20.1250.20">
    <property type="entry name" value="MFS general substrate transporter like domains"/>
    <property type="match status" value="2"/>
</dbReference>
<comment type="subcellular location">
    <subcellularLocation>
        <location evidence="1">Membrane</location>
        <topology evidence="1">Multi-pass membrane protein</topology>
    </subcellularLocation>
</comment>
<organism evidence="9 10">
    <name type="scientific">Clytia hemisphaerica</name>
    <dbReference type="NCBI Taxonomy" id="252671"/>
    <lineage>
        <taxon>Eukaryota</taxon>
        <taxon>Metazoa</taxon>
        <taxon>Cnidaria</taxon>
        <taxon>Hydrozoa</taxon>
        <taxon>Hydroidolina</taxon>
        <taxon>Leptothecata</taxon>
        <taxon>Obeliida</taxon>
        <taxon>Clytiidae</taxon>
        <taxon>Clytia</taxon>
    </lineage>
</organism>
<dbReference type="PANTHER" id="PTHR16172">
    <property type="entry name" value="MAJOR FACILITATOR SUPERFAMILY DOMAIN-CONTAINING PROTEIN 6-LIKE"/>
    <property type="match status" value="1"/>
</dbReference>
<evidence type="ECO:0000256" key="7">
    <source>
        <dbReference type="SAM" id="Phobius"/>
    </source>
</evidence>
<dbReference type="GO" id="GO:0016020">
    <property type="term" value="C:membrane"/>
    <property type="evidence" value="ECO:0007669"/>
    <property type="project" value="UniProtKB-SubCell"/>
</dbReference>
<keyword evidence="10" id="KW-1185">Reference proteome</keyword>
<keyword evidence="5 7" id="KW-0472">Membrane</keyword>
<feature type="transmembrane region" description="Helical" evidence="7">
    <location>
        <begin position="257"/>
        <end position="274"/>
    </location>
</feature>
<comment type="similarity">
    <text evidence="2">Belongs to the major facilitator superfamily. MFSD6 family.</text>
</comment>
<feature type="transmembrane region" description="Helical" evidence="7">
    <location>
        <begin position="369"/>
        <end position="392"/>
    </location>
</feature>
<dbReference type="RefSeq" id="XP_066924461.1">
    <property type="nucleotide sequence ID" value="XM_067068360.1"/>
</dbReference>
<dbReference type="PANTHER" id="PTHR16172:SF2">
    <property type="entry name" value="MAJOR FACILITATOR SUPERFAMILY DOMAIN-CONTAINING PROTEIN 6"/>
    <property type="match status" value="1"/>
</dbReference>
<protein>
    <recommendedName>
        <fullName evidence="8">Major facilitator superfamily (MFS) profile domain-containing protein</fullName>
    </recommendedName>
</protein>
<name>A0A7M6DRC5_9CNID</name>
<evidence type="ECO:0000256" key="1">
    <source>
        <dbReference type="ARBA" id="ARBA00004141"/>
    </source>
</evidence>
<evidence type="ECO:0000259" key="8">
    <source>
        <dbReference type="PROSITE" id="PS50850"/>
    </source>
</evidence>
<feature type="domain" description="Major facilitator superfamily (MFS) profile" evidence="8">
    <location>
        <begin position="303"/>
        <end position="575"/>
    </location>
</feature>
<keyword evidence="4 7" id="KW-1133">Transmembrane helix</keyword>
<dbReference type="CDD" id="cd17335">
    <property type="entry name" value="MFS_MFSD6"/>
    <property type="match status" value="1"/>
</dbReference>
<dbReference type="PROSITE" id="PS50850">
    <property type="entry name" value="MFS"/>
    <property type="match status" value="1"/>
</dbReference>
<feature type="transmembrane region" description="Helical" evidence="7">
    <location>
        <begin position="40"/>
        <end position="60"/>
    </location>
</feature>
<sequence>MKGLEEEKAAKYGDEIKEKCKDIMQKQCSKVNRKLLVSKVFYYFFWSAYGSFFPLLGVYYKQIGMNPTQSGILVGCRPLIEFISAPSLGSLADKLNIRKVMLLFNICCWIAFVFPIGMIKPSDKTCHRYLMLAKNISEITSQETDEVNEFLKKNTPHEEPIKPHRKGNVVFSTDSIHSVFWVLLFLTIVGEFFASPAPTLADTATLNALGDNKDRYGRQRMFGSLGWGSAMFAVGFTIDALPMYTVCEVTISKDYTYAFYFFLFFMSIALLVATRFNFRDVGDYDETLHGTPRDVIHIFLTPNYTATVFAAFYAGLGMGLTRVFLFWHLEDLGAPPSLFGISSAVDHLSETLTYFFIDSLLQRVTHVQIIYAGLLINFVRFLLISMIVNPWLILPLDILQGFSHAGVWAALTSYLSKAAPKGYKAAVQGILQGFYYGLGRAVGAIGGGVFSHYYGTNLAFKLYGVGSIPVFLLMFLIVTVYNRKQSKSLLNQQICRENIAPENNKNQNNLVKNNDVEDGGNKLFFIPNDSNATSNDVPPISYESGDFYFDANDQNLDFSKTMGEPPQQTSEKHFK</sequence>
<dbReference type="EnsemblMetazoa" id="CLYHEMT024032.1">
    <property type="protein sequence ID" value="CLYHEMP024032.1"/>
    <property type="gene ID" value="CLYHEMG024032"/>
</dbReference>
<dbReference type="InterPro" id="IPR020846">
    <property type="entry name" value="MFS_dom"/>
</dbReference>
<feature type="transmembrane region" description="Helical" evidence="7">
    <location>
        <begin position="100"/>
        <end position="119"/>
    </location>
</feature>
<proteinExistence type="inferred from homology"/>
<dbReference type="GO" id="GO:0022857">
    <property type="term" value="F:transmembrane transporter activity"/>
    <property type="evidence" value="ECO:0007669"/>
    <property type="project" value="InterPro"/>
</dbReference>
<evidence type="ECO:0000256" key="3">
    <source>
        <dbReference type="ARBA" id="ARBA00022692"/>
    </source>
</evidence>
<dbReference type="SUPFAM" id="SSF103473">
    <property type="entry name" value="MFS general substrate transporter"/>
    <property type="match status" value="1"/>
</dbReference>
<evidence type="ECO:0000313" key="9">
    <source>
        <dbReference type="EnsemblMetazoa" id="CLYHEMP024032.1"/>
    </source>
</evidence>